<protein>
    <submittedName>
        <fullName evidence="2">Uncharacterized protein</fullName>
    </submittedName>
</protein>
<sequence length="69" mass="7969">MEDSVVFLLISIGFVCCYGFILLISSYLPVCKGIFVLIDYVRSMYLDLNLPLSWKRNHCCLNGKIRFIT</sequence>
<feature type="transmembrane region" description="Helical" evidence="1">
    <location>
        <begin position="6"/>
        <end position="28"/>
    </location>
</feature>
<evidence type="ECO:0000313" key="3">
    <source>
        <dbReference type="Proteomes" id="UP000215914"/>
    </source>
</evidence>
<evidence type="ECO:0000313" key="2">
    <source>
        <dbReference type="EMBL" id="KAF5790599.1"/>
    </source>
</evidence>
<dbReference type="Proteomes" id="UP000215914">
    <property type="component" value="Unassembled WGS sequence"/>
</dbReference>
<keyword evidence="1" id="KW-0472">Membrane</keyword>
<gene>
    <name evidence="2" type="ORF">HanXRQr2_Chr09g0385111</name>
</gene>
<evidence type="ECO:0000256" key="1">
    <source>
        <dbReference type="SAM" id="Phobius"/>
    </source>
</evidence>
<name>A0A9K3I522_HELAN</name>
<dbReference type="EMBL" id="MNCJ02000324">
    <property type="protein sequence ID" value="KAF5790599.1"/>
    <property type="molecule type" value="Genomic_DNA"/>
</dbReference>
<organism evidence="2 3">
    <name type="scientific">Helianthus annuus</name>
    <name type="common">Common sunflower</name>
    <dbReference type="NCBI Taxonomy" id="4232"/>
    <lineage>
        <taxon>Eukaryota</taxon>
        <taxon>Viridiplantae</taxon>
        <taxon>Streptophyta</taxon>
        <taxon>Embryophyta</taxon>
        <taxon>Tracheophyta</taxon>
        <taxon>Spermatophyta</taxon>
        <taxon>Magnoliopsida</taxon>
        <taxon>eudicotyledons</taxon>
        <taxon>Gunneridae</taxon>
        <taxon>Pentapetalae</taxon>
        <taxon>asterids</taxon>
        <taxon>campanulids</taxon>
        <taxon>Asterales</taxon>
        <taxon>Asteraceae</taxon>
        <taxon>Asteroideae</taxon>
        <taxon>Heliantheae alliance</taxon>
        <taxon>Heliantheae</taxon>
        <taxon>Helianthus</taxon>
    </lineage>
</organism>
<keyword evidence="1" id="KW-1133">Transmembrane helix</keyword>
<reference evidence="2" key="1">
    <citation type="journal article" date="2017" name="Nature">
        <title>The sunflower genome provides insights into oil metabolism, flowering and Asterid evolution.</title>
        <authorList>
            <person name="Badouin H."/>
            <person name="Gouzy J."/>
            <person name="Grassa C.J."/>
            <person name="Murat F."/>
            <person name="Staton S.E."/>
            <person name="Cottret L."/>
            <person name="Lelandais-Briere C."/>
            <person name="Owens G.L."/>
            <person name="Carrere S."/>
            <person name="Mayjonade B."/>
            <person name="Legrand L."/>
            <person name="Gill N."/>
            <person name="Kane N.C."/>
            <person name="Bowers J.E."/>
            <person name="Hubner S."/>
            <person name="Bellec A."/>
            <person name="Berard A."/>
            <person name="Berges H."/>
            <person name="Blanchet N."/>
            <person name="Boniface M.C."/>
            <person name="Brunel D."/>
            <person name="Catrice O."/>
            <person name="Chaidir N."/>
            <person name="Claudel C."/>
            <person name="Donnadieu C."/>
            <person name="Faraut T."/>
            <person name="Fievet G."/>
            <person name="Helmstetter N."/>
            <person name="King M."/>
            <person name="Knapp S.J."/>
            <person name="Lai Z."/>
            <person name="Le Paslier M.C."/>
            <person name="Lippi Y."/>
            <person name="Lorenzon L."/>
            <person name="Mandel J.R."/>
            <person name="Marage G."/>
            <person name="Marchand G."/>
            <person name="Marquand E."/>
            <person name="Bret-Mestries E."/>
            <person name="Morien E."/>
            <person name="Nambeesan S."/>
            <person name="Nguyen T."/>
            <person name="Pegot-Espagnet P."/>
            <person name="Pouilly N."/>
            <person name="Raftis F."/>
            <person name="Sallet E."/>
            <person name="Schiex T."/>
            <person name="Thomas J."/>
            <person name="Vandecasteele C."/>
            <person name="Vares D."/>
            <person name="Vear F."/>
            <person name="Vautrin S."/>
            <person name="Crespi M."/>
            <person name="Mangin B."/>
            <person name="Burke J.M."/>
            <person name="Salse J."/>
            <person name="Munos S."/>
            <person name="Vincourt P."/>
            <person name="Rieseberg L.H."/>
            <person name="Langlade N.B."/>
        </authorList>
    </citation>
    <scope>NUCLEOTIDE SEQUENCE</scope>
    <source>
        <tissue evidence="2">Leaves</tissue>
    </source>
</reference>
<proteinExistence type="predicted"/>
<dbReference type="Gramene" id="mRNA:HanXRQr2_Chr09g0385111">
    <property type="protein sequence ID" value="mRNA:HanXRQr2_Chr09g0385111"/>
    <property type="gene ID" value="HanXRQr2_Chr09g0385111"/>
</dbReference>
<accession>A0A9K3I522</accession>
<reference evidence="2" key="2">
    <citation type="submission" date="2020-06" db="EMBL/GenBank/DDBJ databases">
        <title>Helianthus annuus Genome sequencing and assembly Release 2.</title>
        <authorList>
            <person name="Gouzy J."/>
            <person name="Langlade N."/>
            <person name="Munos S."/>
        </authorList>
    </citation>
    <scope>NUCLEOTIDE SEQUENCE</scope>
    <source>
        <tissue evidence="2">Leaves</tissue>
    </source>
</reference>
<dbReference type="AlphaFoldDB" id="A0A9K3I522"/>
<keyword evidence="3" id="KW-1185">Reference proteome</keyword>
<comment type="caution">
    <text evidence="2">The sequence shown here is derived from an EMBL/GenBank/DDBJ whole genome shotgun (WGS) entry which is preliminary data.</text>
</comment>
<keyword evidence="1" id="KW-0812">Transmembrane</keyword>